<feature type="region of interest" description="Disordered" evidence="8">
    <location>
        <begin position="9"/>
        <end position="38"/>
    </location>
</feature>
<reference evidence="12" key="1">
    <citation type="submission" date="2025-08" db="UniProtKB">
        <authorList>
            <consortium name="RefSeq"/>
        </authorList>
    </citation>
    <scope>IDENTIFICATION</scope>
    <source>
        <strain evidence="12">MV-25-SWS-2005</strain>
        <tissue evidence="12">Whole body</tissue>
    </source>
</reference>
<dbReference type="FunFam" id="1.20.1050.10:FF:000008">
    <property type="entry name" value="Glutathione S-transferase theta-1"/>
    <property type="match status" value="1"/>
</dbReference>
<dbReference type="PROSITE" id="PS50404">
    <property type="entry name" value="GST_NTER"/>
    <property type="match status" value="1"/>
</dbReference>
<comment type="subunit">
    <text evidence="3">Homodimer.</text>
</comment>
<dbReference type="PANTHER" id="PTHR43917:SF8">
    <property type="entry name" value="GH16740P-RELATED"/>
    <property type="match status" value="1"/>
</dbReference>
<comment type="catalytic activity">
    <reaction evidence="7">
        <text>RX + glutathione = an S-substituted glutathione + a halide anion + H(+)</text>
        <dbReference type="Rhea" id="RHEA:16437"/>
        <dbReference type="ChEBI" id="CHEBI:15378"/>
        <dbReference type="ChEBI" id="CHEBI:16042"/>
        <dbReference type="ChEBI" id="CHEBI:17792"/>
        <dbReference type="ChEBI" id="CHEBI:57925"/>
        <dbReference type="ChEBI" id="CHEBI:90779"/>
        <dbReference type="EC" id="2.5.1.18"/>
    </reaction>
</comment>
<dbReference type="InterPro" id="IPR036249">
    <property type="entry name" value="Thioredoxin-like_sf"/>
</dbReference>
<dbReference type="GO" id="GO:0004364">
    <property type="term" value="F:glutathione transferase activity"/>
    <property type="evidence" value="ECO:0007669"/>
    <property type="project" value="UniProtKB-EC"/>
</dbReference>
<organism evidence="11 12">
    <name type="scientific">Drosophila pseudoobscura pseudoobscura</name>
    <name type="common">Fruit fly</name>
    <dbReference type="NCBI Taxonomy" id="46245"/>
    <lineage>
        <taxon>Eukaryota</taxon>
        <taxon>Metazoa</taxon>
        <taxon>Ecdysozoa</taxon>
        <taxon>Arthropoda</taxon>
        <taxon>Hexapoda</taxon>
        <taxon>Insecta</taxon>
        <taxon>Pterygota</taxon>
        <taxon>Neoptera</taxon>
        <taxon>Endopterygota</taxon>
        <taxon>Diptera</taxon>
        <taxon>Brachycera</taxon>
        <taxon>Muscomorpha</taxon>
        <taxon>Ephydroidea</taxon>
        <taxon>Drosophilidae</taxon>
        <taxon>Drosophila</taxon>
        <taxon>Sophophora</taxon>
    </lineage>
</organism>
<evidence type="ECO:0000256" key="3">
    <source>
        <dbReference type="ARBA" id="ARBA00011738"/>
    </source>
</evidence>
<dbReference type="PANTHER" id="PTHR43917">
    <property type="match status" value="1"/>
</dbReference>
<dbReference type="Gene3D" id="1.20.1050.10">
    <property type="match status" value="1"/>
</dbReference>
<dbReference type="AlphaFoldDB" id="A0A6I8UZS6"/>
<dbReference type="SUPFAM" id="SSF52833">
    <property type="entry name" value="Thioredoxin-like"/>
    <property type="match status" value="1"/>
</dbReference>
<dbReference type="FunFam" id="3.40.30.10:FF:000227">
    <property type="entry name" value="glutathione S-transferase theta-1"/>
    <property type="match status" value="1"/>
</dbReference>
<dbReference type="CDD" id="cd03183">
    <property type="entry name" value="GST_C_Theta"/>
    <property type="match status" value="1"/>
</dbReference>
<dbReference type="InterPro" id="IPR004045">
    <property type="entry name" value="Glutathione_S-Trfase_N"/>
</dbReference>
<evidence type="ECO:0000256" key="6">
    <source>
        <dbReference type="ARBA" id="ARBA00022679"/>
    </source>
</evidence>
<feature type="domain" description="GST C-terminal" evidence="10">
    <location>
        <begin position="132"/>
        <end position="269"/>
    </location>
</feature>
<keyword evidence="11" id="KW-1185">Reference proteome</keyword>
<dbReference type="Pfam" id="PF02798">
    <property type="entry name" value="GST_N"/>
    <property type="match status" value="1"/>
</dbReference>
<dbReference type="InterPro" id="IPR036282">
    <property type="entry name" value="Glutathione-S-Trfase_C_sf"/>
</dbReference>
<dbReference type="GO" id="GO:0005737">
    <property type="term" value="C:cytoplasm"/>
    <property type="evidence" value="ECO:0007669"/>
    <property type="project" value="UniProtKB-SubCell"/>
</dbReference>
<dbReference type="InterPro" id="IPR040079">
    <property type="entry name" value="Glutathione_S-Trfase"/>
</dbReference>
<dbReference type="KEGG" id="dpo:6901645"/>
<accession>A0A6I8UZS6</accession>
<dbReference type="CDD" id="cd03050">
    <property type="entry name" value="GST_N_Theta"/>
    <property type="match status" value="1"/>
</dbReference>
<dbReference type="GO" id="GO:0006749">
    <property type="term" value="P:glutathione metabolic process"/>
    <property type="evidence" value="ECO:0007669"/>
    <property type="project" value="TreeGrafter"/>
</dbReference>
<evidence type="ECO:0000313" key="11">
    <source>
        <dbReference type="Proteomes" id="UP000001819"/>
    </source>
</evidence>
<evidence type="ECO:0000256" key="8">
    <source>
        <dbReference type="SAM" id="MobiDB-lite"/>
    </source>
</evidence>
<dbReference type="InterPro" id="IPR010987">
    <property type="entry name" value="Glutathione-S-Trfase_C-like"/>
</dbReference>
<dbReference type="PROSITE" id="PS50405">
    <property type="entry name" value="GST_CTER"/>
    <property type="match status" value="1"/>
</dbReference>
<dbReference type="SFLD" id="SFLDS00019">
    <property type="entry name" value="Glutathione_Transferase_(cytos"/>
    <property type="match status" value="1"/>
</dbReference>
<dbReference type="Pfam" id="PF00043">
    <property type="entry name" value="GST_C"/>
    <property type="match status" value="1"/>
</dbReference>
<evidence type="ECO:0000256" key="1">
    <source>
        <dbReference type="ARBA" id="ARBA00004496"/>
    </source>
</evidence>
<dbReference type="InterPro" id="IPR040075">
    <property type="entry name" value="GST_N_Theta"/>
</dbReference>
<evidence type="ECO:0000259" key="10">
    <source>
        <dbReference type="PROSITE" id="PS50405"/>
    </source>
</evidence>
<sequence length="269" mass="31279">MSSRLATLLGLSQGSEDQQHLQKAFEEGRKTPTRQTTNLKMSPSPIKYYYDLMSQPSRALFIIFRLSGMPFEDCVVALRNGEHLTDDFKRDINRFQRVPCINDNGNKLAESVAILRYLSAKGKIPEHLYPKYFVDQSRVDEFLEWHHISLRLTCAMYFRTVWLDPLLTGRTPTEAKIEMMRMHMERNLDVVEEVWLESSDFLTGSTLCVADIFAACEIEQTRMADYDVRIKYPKIRAWLKRVRQSCNPHYDVAHKFVYQISGTGPQAKL</sequence>
<dbReference type="InterPro" id="IPR004046">
    <property type="entry name" value="GST_C"/>
</dbReference>
<evidence type="ECO:0000256" key="4">
    <source>
        <dbReference type="ARBA" id="ARBA00012452"/>
    </source>
</evidence>
<evidence type="ECO:0000256" key="2">
    <source>
        <dbReference type="ARBA" id="ARBA00009899"/>
    </source>
</evidence>
<evidence type="ECO:0000256" key="5">
    <source>
        <dbReference type="ARBA" id="ARBA00022490"/>
    </source>
</evidence>
<dbReference type="SUPFAM" id="SSF47616">
    <property type="entry name" value="GST C-terminal domain-like"/>
    <property type="match status" value="1"/>
</dbReference>
<dbReference type="Proteomes" id="UP000001819">
    <property type="component" value="Chromosome X"/>
</dbReference>
<dbReference type="InParanoid" id="A0A6I8UZS6"/>
<keyword evidence="6" id="KW-0808">Transferase</keyword>
<evidence type="ECO:0000313" key="12">
    <source>
        <dbReference type="RefSeq" id="XP_002134314.2"/>
    </source>
</evidence>
<dbReference type="SFLD" id="SFLDG00358">
    <property type="entry name" value="Main_(cytGST)"/>
    <property type="match status" value="1"/>
</dbReference>
<gene>
    <name evidence="12" type="primary">GstT3</name>
</gene>
<dbReference type="InterPro" id="IPR040077">
    <property type="entry name" value="GST_C_Theta"/>
</dbReference>
<dbReference type="EC" id="2.5.1.18" evidence="4"/>
<feature type="domain" description="GST N-terminal" evidence="9">
    <location>
        <begin position="44"/>
        <end position="126"/>
    </location>
</feature>
<comment type="similarity">
    <text evidence="2">Belongs to the GST superfamily. Theta family.</text>
</comment>
<name>A0A6I8UZS6_DROPS</name>
<dbReference type="SFLD" id="SFLDG01153">
    <property type="entry name" value="Main.4:_Theta-like"/>
    <property type="match status" value="1"/>
</dbReference>
<proteinExistence type="inferred from homology"/>
<feature type="compositionally biased region" description="Basic and acidic residues" evidence="8">
    <location>
        <begin position="17"/>
        <end position="30"/>
    </location>
</feature>
<dbReference type="FunCoup" id="A0A6I8UZS6">
    <property type="interactions" value="773"/>
</dbReference>
<dbReference type="Gene3D" id="3.40.30.10">
    <property type="entry name" value="Glutaredoxin"/>
    <property type="match status" value="1"/>
</dbReference>
<comment type="subcellular location">
    <subcellularLocation>
        <location evidence="1">Cytoplasm</location>
    </subcellularLocation>
</comment>
<evidence type="ECO:0000259" key="9">
    <source>
        <dbReference type="PROSITE" id="PS50404"/>
    </source>
</evidence>
<dbReference type="InterPro" id="IPR051369">
    <property type="entry name" value="GST_Theta"/>
</dbReference>
<evidence type="ECO:0000256" key="7">
    <source>
        <dbReference type="ARBA" id="ARBA00047960"/>
    </source>
</evidence>
<keyword evidence="5" id="KW-0963">Cytoplasm</keyword>
<protein>
    <recommendedName>
        <fullName evidence="4">glutathione transferase</fullName>
        <ecNumber evidence="4">2.5.1.18</ecNumber>
    </recommendedName>
</protein>
<dbReference type="RefSeq" id="XP_002134314.2">
    <property type="nucleotide sequence ID" value="XM_002134278.3"/>
</dbReference>